<dbReference type="GO" id="GO:0004519">
    <property type="term" value="F:endonuclease activity"/>
    <property type="evidence" value="ECO:0007669"/>
    <property type="project" value="UniProtKB-KW"/>
</dbReference>
<comment type="caution">
    <text evidence="3">The sequence shown here is derived from an EMBL/GenBank/DDBJ whole genome shotgun (WGS) entry which is preliminary data.</text>
</comment>
<accession>A0A8J7DYU9</accession>
<keyword evidence="3" id="KW-0540">Nuclease</keyword>
<dbReference type="PANTHER" id="PTHR33352:SF3">
    <property type="entry name" value="SLR1612 PROTEIN"/>
    <property type="match status" value="1"/>
</dbReference>
<evidence type="ECO:0000256" key="1">
    <source>
        <dbReference type="SAM" id="MobiDB-lite"/>
    </source>
</evidence>
<dbReference type="AlphaFoldDB" id="A0A8J7DYU9"/>
<gene>
    <name evidence="3" type="ORF">IQ249_19290</name>
</gene>
<dbReference type="Pfam" id="PF05685">
    <property type="entry name" value="Uma2"/>
    <property type="match status" value="1"/>
</dbReference>
<keyword evidence="3" id="KW-0378">Hydrolase</keyword>
<feature type="region of interest" description="Disordered" evidence="1">
    <location>
        <begin position="217"/>
        <end position="240"/>
    </location>
</feature>
<dbReference type="Proteomes" id="UP000654482">
    <property type="component" value="Unassembled WGS sequence"/>
</dbReference>
<sequence>MYDLPSEDPEEPGLPDEYHDLQPALLRHTFNSECYSPEEVFIGADMNIYYDVRHPLWHKRPDWFLAVGVPRLYEETDLRLSYVVWQEGVNPLVIVELLSPGTAKEDLGDFGDEEKVVARPYSIPSPKSKWEVYEQVLRIPYYIVFDRYTNRLWFFQLVGTRYQLQELDPQSPQIWIPELQLGMGLWEGEYEGITRLWLRWRDAQGNWIPTPAQEAQQKAQEAQQQAQEAQQRAEAAERSQREAIPRMLNLGLSIEQVAEVLGLTVEEVNRFNAAQNGE</sequence>
<evidence type="ECO:0000313" key="4">
    <source>
        <dbReference type="Proteomes" id="UP000654482"/>
    </source>
</evidence>
<organism evidence="3 4">
    <name type="scientific">Lusitaniella coriacea LEGE 07157</name>
    <dbReference type="NCBI Taxonomy" id="945747"/>
    <lineage>
        <taxon>Bacteria</taxon>
        <taxon>Bacillati</taxon>
        <taxon>Cyanobacteriota</taxon>
        <taxon>Cyanophyceae</taxon>
        <taxon>Spirulinales</taxon>
        <taxon>Lusitaniellaceae</taxon>
        <taxon>Lusitaniella</taxon>
    </lineage>
</organism>
<feature type="compositionally biased region" description="Low complexity" evidence="1">
    <location>
        <begin position="217"/>
        <end position="233"/>
    </location>
</feature>
<name>A0A8J7DYU9_9CYAN</name>
<evidence type="ECO:0000259" key="2">
    <source>
        <dbReference type="Pfam" id="PF05685"/>
    </source>
</evidence>
<reference evidence="3" key="1">
    <citation type="submission" date="2020-10" db="EMBL/GenBank/DDBJ databases">
        <authorList>
            <person name="Castelo-Branco R."/>
            <person name="Eusebio N."/>
            <person name="Adriana R."/>
            <person name="Vieira A."/>
            <person name="Brugerolle De Fraissinette N."/>
            <person name="Rezende De Castro R."/>
            <person name="Schneider M.P."/>
            <person name="Vasconcelos V."/>
            <person name="Leao P.N."/>
        </authorList>
    </citation>
    <scope>NUCLEOTIDE SEQUENCE</scope>
    <source>
        <strain evidence="3">LEGE 07157</strain>
    </source>
</reference>
<feature type="domain" description="Putative restriction endonuclease" evidence="2">
    <location>
        <begin position="17"/>
        <end position="184"/>
    </location>
</feature>
<evidence type="ECO:0000313" key="3">
    <source>
        <dbReference type="EMBL" id="MBE9118044.1"/>
    </source>
</evidence>
<proteinExistence type="predicted"/>
<dbReference type="EMBL" id="JADEWZ010000036">
    <property type="protein sequence ID" value="MBE9118044.1"/>
    <property type="molecule type" value="Genomic_DNA"/>
</dbReference>
<dbReference type="InterPro" id="IPR008538">
    <property type="entry name" value="Uma2"/>
</dbReference>
<dbReference type="PANTHER" id="PTHR33352">
    <property type="entry name" value="SLR1095 PROTEIN"/>
    <property type="match status" value="1"/>
</dbReference>
<keyword evidence="4" id="KW-1185">Reference proteome</keyword>
<dbReference type="CDD" id="cd06260">
    <property type="entry name" value="DUF820-like"/>
    <property type="match status" value="1"/>
</dbReference>
<protein>
    <submittedName>
        <fullName evidence="3">Uma2 family endonuclease</fullName>
    </submittedName>
</protein>
<keyword evidence="3" id="KW-0255">Endonuclease</keyword>